<dbReference type="SUPFAM" id="SSF53448">
    <property type="entry name" value="Nucleotide-diphospho-sugar transferases"/>
    <property type="match status" value="1"/>
</dbReference>
<keyword evidence="1" id="KW-1133">Transmembrane helix</keyword>
<feature type="domain" description="Glycosyltransferase 2-like" evidence="2">
    <location>
        <begin position="7"/>
        <end position="168"/>
    </location>
</feature>
<dbReference type="Gene3D" id="3.90.550.10">
    <property type="entry name" value="Spore Coat Polysaccharide Biosynthesis Protein SpsA, Chain A"/>
    <property type="match status" value="1"/>
</dbReference>
<protein>
    <recommendedName>
        <fullName evidence="2">Glycosyltransferase 2-like domain-containing protein</fullName>
    </recommendedName>
</protein>
<dbReference type="PANTHER" id="PTHR48090:SF8">
    <property type="entry name" value="GLYCOSYLTRANSFERASE CSBB-RELATED"/>
    <property type="match status" value="1"/>
</dbReference>
<dbReference type="CDD" id="cd04187">
    <property type="entry name" value="DPM1_like_bac"/>
    <property type="match status" value="1"/>
</dbReference>
<feature type="transmembrane region" description="Helical" evidence="1">
    <location>
        <begin position="235"/>
        <end position="257"/>
    </location>
</feature>
<evidence type="ECO:0000313" key="3">
    <source>
        <dbReference type="EMBL" id="OGK42163.1"/>
    </source>
</evidence>
<evidence type="ECO:0000313" key="4">
    <source>
        <dbReference type="Proteomes" id="UP000177698"/>
    </source>
</evidence>
<proteinExistence type="predicted"/>
<dbReference type="GO" id="GO:0005886">
    <property type="term" value="C:plasma membrane"/>
    <property type="evidence" value="ECO:0007669"/>
    <property type="project" value="TreeGrafter"/>
</dbReference>
<dbReference type="EMBL" id="MGAG01000003">
    <property type="protein sequence ID" value="OGK42163.1"/>
    <property type="molecule type" value="Genomic_DNA"/>
</dbReference>
<feature type="transmembrane region" description="Helical" evidence="1">
    <location>
        <begin position="263"/>
        <end position="289"/>
    </location>
</feature>
<keyword evidence="1" id="KW-0812">Transmembrane</keyword>
<gene>
    <name evidence="3" type="ORF">A2954_04070</name>
</gene>
<dbReference type="Pfam" id="PF00535">
    <property type="entry name" value="Glycos_transf_2"/>
    <property type="match status" value="1"/>
</dbReference>
<reference evidence="3 4" key="1">
    <citation type="journal article" date="2016" name="Nat. Commun.">
        <title>Thousands of microbial genomes shed light on interconnected biogeochemical processes in an aquifer system.</title>
        <authorList>
            <person name="Anantharaman K."/>
            <person name="Brown C.T."/>
            <person name="Hug L.A."/>
            <person name="Sharon I."/>
            <person name="Castelle C.J."/>
            <person name="Probst A.J."/>
            <person name="Thomas B.C."/>
            <person name="Singh A."/>
            <person name="Wilkins M.J."/>
            <person name="Karaoz U."/>
            <person name="Brodie E.L."/>
            <person name="Williams K.H."/>
            <person name="Hubbard S.S."/>
            <person name="Banfield J.F."/>
        </authorList>
    </citation>
    <scope>NUCLEOTIDE SEQUENCE [LARGE SCALE GENOMIC DNA]</scope>
</reference>
<evidence type="ECO:0000259" key="2">
    <source>
        <dbReference type="Pfam" id="PF00535"/>
    </source>
</evidence>
<accession>A0A1F7IFM1</accession>
<dbReference type="InterPro" id="IPR050256">
    <property type="entry name" value="Glycosyltransferase_2"/>
</dbReference>
<dbReference type="InterPro" id="IPR001173">
    <property type="entry name" value="Glyco_trans_2-like"/>
</dbReference>
<evidence type="ECO:0000256" key="1">
    <source>
        <dbReference type="SAM" id="Phobius"/>
    </source>
</evidence>
<comment type="caution">
    <text evidence="3">The sequence shown here is derived from an EMBL/GenBank/DDBJ whole genome shotgun (WGS) entry which is preliminary data.</text>
</comment>
<dbReference type="InterPro" id="IPR029044">
    <property type="entry name" value="Nucleotide-diphossugar_trans"/>
</dbReference>
<organism evidence="3 4">
    <name type="scientific">Candidatus Roizmanbacteria bacterium RIFCSPLOWO2_01_FULL_37_12</name>
    <dbReference type="NCBI Taxonomy" id="1802056"/>
    <lineage>
        <taxon>Bacteria</taxon>
        <taxon>Candidatus Roizmaniibacteriota</taxon>
    </lineage>
</organism>
<dbReference type="Proteomes" id="UP000177698">
    <property type="component" value="Unassembled WGS sequence"/>
</dbReference>
<dbReference type="AlphaFoldDB" id="A0A1F7IFM1"/>
<dbReference type="STRING" id="1802056.A2954_04070"/>
<sequence length="321" mass="37400">MRKKILSIVVPTYNEEENVEYAYREIRKMLAAIPVYDYEIIFVDNYSSDRSREIIKKITRKDNKVTAIFLSRNFTSEYSSHAAMKQAIGDILTIVDCDLQDHPSVIPKFIKQWEKGNLIVVGIRNIINDTFLMKTVRKTFYIILKKLANIDMPLNAGTFCLIDRKVLDVIIALPERNRFFRGLRAWTGFKTAYIEYERRKRKFGKTKNSLLDYIRDAQRGILGFSFVPLDIMTTFGFISVIISFLFLLGYLFIVIFFGNPLRAQIPLMLAIVFFGGIQMLSISIVGKYIQIIFEEVKGRPPYVIENILNDHRTKKLIKIYK</sequence>
<keyword evidence="1" id="KW-0472">Membrane</keyword>
<name>A0A1F7IFM1_9BACT</name>
<dbReference type="PANTHER" id="PTHR48090">
    <property type="entry name" value="UNDECAPRENYL-PHOSPHATE 4-DEOXY-4-FORMAMIDO-L-ARABINOSE TRANSFERASE-RELATED"/>
    <property type="match status" value="1"/>
</dbReference>